<evidence type="ECO:0000313" key="2">
    <source>
        <dbReference type="Proteomes" id="UP000235965"/>
    </source>
</evidence>
<sequence length="212" mass="24787">MGRQSNWLYFIDRRQYSSISDVQSFRVAGCDTEYYLVVTEVEVNKAWETIRGNTKWLHDPSKINGDNLNNIRCKTSRHFRKERRIDELAMNKKLRDLYRGINYIKRGYQRRSNLVKDENGGLLVDSHNILNGWKNYFSQLLNVHRVSAVRQTEIHTAEPLVPDPNPLEVEIANTKLKSYKSPGSDLVLAELIQAYHCYQLCTKLYPIFFSQG</sequence>
<dbReference type="AlphaFoldDB" id="A0A2J7Q4V6"/>
<dbReference type="EMBL" id="NEVH01018374">
    <property type="protein sequence ID" value="PNF23613.1"/>
    <property type="molecule type" value="Genomic_DNA"/>
</dbReference>
<accession>A0A2J7Q4V6</accession>
<comment type="caution">
    <text evidence="1">The sequence shown here is derived from an EMBL/GenBank/DDBJ whole genome shotgun (WGS) entry which is preliminary data.</text>
</comment>
<proteinExistence type="predicted"/>
<protein>
    <submittedName>
        <fullName evidence="1">Uncharacterized protein</fullName>
    </submittedName>
</protein>
<dbReference type="InParanoid" id="A0A2J7Q4V6"/>
<keyword evidence="2" id="KW-1185">Reference proteome</keyword>
<organism evidence="1 2">
    <name type="scientific">Cryptotermes secundus</name>
    <dbReference type="NCBI Taxonomy" id="105785"/>
    <lineage>
        <taxon>Eukaryota</taxon>
        <taxon>Metazoa</taxon>
        <taxon>Ecdysozoa</taxon>
        <taxon>Arthropoda</taxon>
        <taxon>Hexapoda</taxon>
        <taxon>Insecta</taxon>
        <taxon>Pterygota</taxon>
        <taxon>Neoptera</taxon>
        <taxon>Polyneoptera</taxon>
        <taxon>Dictyoptera</taxon>
        <taxon>Blattodea</taxon>
        <taxon>Blattoidea</taxon>
        <taxon>Termitoidae</taxon>
        <taxon>Kalotermitidae</taxon>
        <taxon>Cryptotermitinae</taxon>
        <taxon>Cryptotermes</taxon>
    </lineage>
</organism>
<evidence type="ECO:0000313" key="1">
    <source>
        <dbReference type="EMBL" id="PNF23613.1"/>
    </source>
</evidence>
<dbReference type="Proteomes" id="UP000235965">
    <property type="component" value="Unassembled WGS sequence"/>
</dbReference>
<gene>
    <name evidence="1" type="ORF">B7P43_G03797</name>
</gene>
<name>A0A2J7Q4V6_9NEOP</name>
<reference evidence="1 2" key="1">
    <citation type="submission" date="2017-12" db="EMBL/GenBank/DDBJ databases">
        <title>Hemimetabolous genomes reveal molecular basis of termite eusociality.</title>
        <authorList>
            <person name="Harrison M.C."/>
            <person name="Jongepier E."/>
            <person name="Robertson H.M."/>
            <person name="Arning N."/>
            <person name="Bitard-Feildel T."/>
            <person name="Chao H."/>
            <person name="Childers C.P."/>
            <person name="Dinh H."/>
            <person name="Doddapaneni H."/>
            <person name="Dugan S."/>
            <person name="Gowin J."/>
            <person name="Greiner C."/>
            <person name="Han Y."/>
            <person name="Hu H."/>
            <person name="Hughes D.S.T."/>
            <person name="Huylmans A.-K."/>
            <person name="Kemena C."/>
            <person name="Kremer L.P.M."/>
            <person name="Lee S.L."/>
            <person name="Lopez-Ezquerra A."/>
            <person name="Mallet L."/>
            <person name="Monroy-Kuhn J.M."/>
            <person name="Moser A."/>
            <person name="Murali S.C."/>
            <person name="Muzny D.M."/>
            <person name="Otani S."/>
            <person name="Piulachs M.-D."/>
            <person name="Poelchau M."/>
            <person name="Qu J."/>
            <person name="Schaub F."/>
            <person name="Wada-Katsumata A."/>
            <person name="Worley K.C."/>
            <person name="Xie Q."/>
            <person name="Ylla G."/>
            <person name="Poulsen M."/>
            <person name="Gibbs R.A."/>
            <person name="Schal C."/>
            <person name="Richards S."/>
            <person name="Belles X."/>
            <person name="Korb J."/>
            <person name="Bornberg-Bauer E."/>
        </authorList>
    </citation>
    <scope>NUCLEOTIDE SEQUENCE [LARGE SCALE GENOMIC DNA]</scope>
    <source>
        <tissue evidence="1">Whole body</tissue>
    </source>
</reference>